<evidence type="ECO:0000256" key="3">
    <source>
        <dbReference type="ARBA" id="ARBA00022989"/>
    </source>
</evidence>
<dbReference type="KEGG" id="fak:FUA48_13600"/>
<dbReference type="Pfam" id="PF01040">
    <property type="entry name" value="UbiA"/>
    <property type="match status" value="1"/>
</dbReference>
<feature type="transmembrane region" description="Helical" evidence="5">
    <location>
        <begin position="215"/>
        <end position="236"/>
    </location>
</feature>
<gene>
    <name evidence="6" type="ORF">FUA48_13600</name>
</gene>
<dbReference type="GO" id="GO:0016765">
    <property type="term" value="F:transferase activity, transferring alkyl or aryl (other than methyl) groups"/>
    <property type="evidence" value="ECO:0007669"/>
    <property type="project" value="InterPro"/>
</dbReference>
<evidence type="ECO:0000256" key="4">
    <source>
        <dbReference type="ARBA" id="ARBA00023136"/>
    </source>
</evidence>
<keyword evidence="2 5" id="KW-0812">Transmembrane</keyword>
<dbReference type="Proteomes" id="UP000321222">
    <property type="component" value="Chromosome"/>
</dbReference>
<evidence type="ECO:0000256" key="1">
    <source>
        <dbReference type="ARBA" id="ARBA00004141"/>
    </source>
</evidence>
<evidence type="ECO:0000313" key="7">
    <source>
        <dbReference type="Proteomes" id="UP000321222"/>
    </source>
</evidence>
<comment type="subcellular location">
    <subcellularLocation>
        <location evidence="1">Membrane</location>
        <topology evidence="1">Multi-pass membrane protein</topology>
    </subcellularLocation>
</comment>
<keyword evidence="3 5" id="KW-1133">Transmembrane helix</keyword>
<evidence type="ECO:0000313" key="6">
    <source>
        <dbReference type="EMBL" id="QEE50571.1"/>
    </source>
</evidence>
<name>A0A5B9FWJ5_9FLAO</name>
<keyword evidence="4 5" id="KW-0472">Membrane</keyword>
<dbReference type="InterPro" id="IPR000537">
    <property type="entry name" value="UbiA_prenyltransferase"/>
</dbReference>
<feature type="transmembrane region" description="Helical" evidence="5">
    <location>
        <begin position="278"/>
        <end position="298"/>
    </location>
</feature>
<feature type="transmembrane region" description="Helical" evidence="5">
    <location>
        <begin position="79"/>
        <end position="97"/>
    </location>
</feature>
<sequence length="302" mass="33653">MKSARLIRYGNLLFLAFAFCAFRYGFLEQQQGLTLALNQLQFLMLVFSCVCIAAGGFLINNIIDGDSEINFGISEAKGYNLYAALNIVGVGIGFYLSNLIGEPGFALLFILIAATMYFYATNLKYTIVVNNLIIALLVAVSILIVGIYDLYPMITPENQTYLATLFGIFIDFAFFTFVISLIREIVKNIRDVNKDYNAGINTLPIAVGKERMAKITFVLSLIPVGLLLFYANTYLINEKSALLYALIYLLLFVLGPLIYFMIGLWTAKTEKDFDRLSLVLKIVLAFAALSIVVITFNIQNNA</sequence>
<feature type="transmembrane region" description="Helical" evidence="5">
    <location>
        <begin position="127"/>
        <end position="148"/>
    </location>
</feature>
<evidence type="ECO:0000256" key="2">
    <source>
        <dbReference type="ARBA" id="ARBA00022692"/>
    </source>
</evidence>
<dbReference type="RefSeq" id="WP_147584032.1">
    <property type="nucleotide sequence ID" value="NZ_CP042831.1"/>
</dbReference>
<feature type="transmembrane region" description="Helical" evidence="5">
    <location>
        <begin position="103"/>
        <end position="120"/>
    </location>
</feature>
<dbReference type="GO" id="GO:0016020">
    <property type="term" value="C:membrane"/>
    <property type="evidence" value="ECO:0007669"/>
    <property type="project" value="UniProtKB-SubCell"/>
</dbReference>
<feature type="transmembrane region" description="Helical" evidence="5">
    <location>
        <begin position="37"/>
        <end position="59"/>
    </location>
</feature>
<feature type="transmembrane region" description="Helical" evidence="5">
    <location>
        <begin position="242"/>
        <end position="266"/>
    </location>
</feature>
<keyword evidence="6" id="KW-0808">Transferase</keyword>
<reference evidence="6 7" key="1">
    <citation type="submission" date="2019-08" db="EMBL/GenBank/DDBJ databases">
        <title>Flavobacterium alkalisoli sp. nov., isolated from rhizosphere soil of Suaeda salsa.</title>
        <authorList>
            <person name="Sun J.-Q."/>
            <person name="Xu L."/>
        </authorList>
    </citation>
    <scope>NUCLEOTIDE SEQUENCE [LARGE SCALE GENOMIC DNA]</scope>
    <source>
        <strain evidence="6 7">XS-5</strain>
    </source>
</reference>
<dbReference type="OrthoDB" id="9811562at2"/>
<accession>A0A5B9FWJ5</accession>
<proteinExistence type="predicted"/>
<evidence type="ECO:0000256" key="5">
    <source>
        <dbReference type="SAM" id="Phobius"/>
    </source>
</evidence>
<protein>
    <submittedName>
        <fullName evidence="6">Prenyltransferase</fullName>
    </submittedName>
</protein>
<dbReference type="AlphaFoldDB" id="A0A5B9FWJ5"/>
<feature type="transmembrane region" description="Helical" evidence="5">
    <location>
        <begin position="160"/>
        <end position="182"/>
    </location>
</feature>
<dbReference type="NCBIfam" id="NF009512">
    <property type="entry name" value="PRK12872.1-1"/>
    <property type="match status" value="1"/>
</dbReference>
<dbReference type="EMBL" id="CP042831">
    <property type="protein sequence ID" value="QEE50571.1"/>
    <property type="molecule type" value="Genomic_DNA"/>
</dbReference>
<keyword evidence="7" id="KW-1185">Reference proteome</keyword>
<organism evidence="6 7">
    <name type="scientific">Flavobacterium alkalisoli</name>
    <dbReference type="NCBI Taxonomy" id="2602769"/>
    <lineage>
        <taxon>Bacteria</taxon>
        <taxon>Pseudomonadati</taxon>
        <taxon>Bacteroidota</taxon>
        <taxon>Flavobacteriia</taxon>
        <taxon>Flavobacteriales</taxon>
        <taxon>Flavobacteriaceae</taxon>
        <taxon>Flavobacterium</taxon>
    </lineage>
</organism>